<sequence>MGQNVSMVHKLEEQLSKSFNMKDLSPTRQILVSSPLVKNFNLSKKSYLMTKERGRFTEKIADAIEKSHIYENVVDMLTKILPRKKLKLCSNSARIGFLGKILLRICGIQPHDIGPTNKTFCLSLGKLRDVLYDAKDVLDKFRCEVLQKELINRGSTTTKLVQFPALSIPFAFPLRISHKIKRINEKLDTIASDFKKFNLRLEEKVQNRHVSLRDAHSFVIPYNVMGRNQAKENIIDVFPLKIWVYVSDEFDLARLLCDIIYSITEERCNGLPVNALQTHLRMLLNGKTFLLVLDDVWNKDHVKWMELRDLLMTMGNFQQSKIIGTTRSSKEGDEKVYRNLMRIGDEIVKKFKGVPLAVRTLGSLLYMKIELHEWEFIKDNDIWKLNQNENDILPMLKLSYSHLPSHLQRCLTYLSLFPKDTIYDTDYIVQFWMAIGLIEGPKQNEE</sequence>
<gene>
    <name evidence="5" type="primary">LOC111276691</name>
</gene>
<dbReference type="PANTHER" id="PTHR36766">
    <property type="entry name" value="PLANT BROAD-SPECTRUM MILDEW RESISTANCE PROTEIN RPW8"/>
    <property type="match status" value="1"/>
</dbReference>
<dbReference type="Pfam" id="PF00931">
    <property type="entry name" value="NB-ARC"/>
    <property type="match status" value="1"/>
</dbReference>
<keyword evidence="1" id="KW-0677">Repeat</keyword>
<name>A0A6P5WRM4_DURZI</name>
<reference evidence="5" key="1">
    <citation type="submission" date="2025-08" db="UniProtKB">
        <authorList>
            <consortium name="RefSeq"/>
        </authorList>
    </citation>
    <scope>IDENTIFICATION</scope>
    <source>
        <tissue evidence="5">Fruit stalk</tissue>
    </source>
</reference>
<keyword evidence="4" id="KW-1185">Reference proteome</keyword>
<accession>A0A6P5WRM4</accession>
<dbReference type="Gene3D" id="1.10.10.10">
    <property type="entry name" value="Winged helix-like DNA-binding domain superfamily/Winged helix DNA-binding domain"/>
    <property type="match status" value="1"/>
</dbReference>
<evidence type="ECO:0000256" key="1">
    <source>
        <dbReference type="ARBA" id="ARBA00022737"/>
    </source>
</evidence>
<dbReference type="GO" id="GO:0043531">
    <property type="term" value="F:ADP binding"/>
    <property type="evidence" value="ECO:0007669"/>
    <property type="project" value="InterPro"/>
</dbReference>
<evidence type="ECO:0000256" key="2">
    <source>
        <dbReference type="ARBA" id="ARBA00022821"/>
    </source>
</evidence>
<dbReference type="AlphaFoldDB" id="A0A6P5WRM4"/>
<dbReference type="InterPro" id="IPR002182">
    <property type="entry name" value="NB-ARC"/>
</dbReference>
<dbReference type="InterPro" id="IPR036388">
    <property type="entry name" value="WH-like_DNA-bd_sf"/>
</dbReference>
<dbReference type="Gene3D" id="1.10.8.430">
    <property type="entry name" value="Helical domain of apoptotic protease-activating factors"/>
    <property type="match status" value="1"/>
</dbReference>
<dbReference type="InterPro" id="IPR042197">
    <property type="entry name" value="Apaf_helical"/>
</dbReference>
<keyword evidence="2" id="KW-0611">Plant defense</keyword>
<dbReference type="InterPro" id="IPR027417">
    <property type="entry name" value="P-loop_NTPase"/>
</dbReference>
<dbReference type="SUPFAM" id="SSF52540">
    <property type="entry name" value="P-loop containing nucleoside triphosphate hydrolases"/>
    <property type="match status" value="1"/>
</dbReference>
<dbReference type="GeneID" id="111276691"/>
<dbReference type="PANTHER" id="PTHR36766:SF61">
    <property type="entry name" value="NB-ARC DOMAIN DISEASE RESISTANCE PROTEIN"/>
    <property type="match status" value="1"/>
</dbReference>
<dbReference type="Gene3D" id="3.40.50.300">
    <property type="entry name" value="P-loop containing nucleotide triphosphate hydrolases"/>
    <property type="match status" value="1"/>
</dbReference>
<evidence type="ECO:0000313" key="4">
    <source>
        <dbReference type="Proteomes" id="UP000515121"/>
    </source>
</evidence>
<dbReference type="KEGG" id="dzi:111276691"/>
<evidence type="ECO:0000259" key="3">
    <source>
        <dbReference type="Pfam" id="PF00931"/>
    </source>
</evidence>
<feature type="domain" description="NB-ARC" evidence="3">
    <location>
        <begin position="232"/>
        <end position="330"/>
    </location>
</feature>
<protein>
    <submittedName>
        <fullName evidence="5">Disease resistance protein RGA1</fullName>
    </submittedName>
</protein>
<dbReference type="OrthoDB" id="5279713at2759"/>
<proteinExistence type="predicted"/>
<evidence type="ECO:0000313" key="5">
    <source>
        <dbReference type="RefSeq" id="XP_022718171.1"/>
    </source>
</evidence>
<dbReference type="GO" id="GO:0006952">
    <property type="term" value="P:defense response"/>
    <property type="evidence" value="ECO:0007669"/>
    <property type="project" value="UniProtKB-KW"/>
</dbReference>
<dbReference type="Proteomes" id="UP000515121">
    <property type="component" value="Unplaced"/>
</dbReference>
<dbReference type="RefSeq" id="XP_022718171.1">
    <property type="nucleotide sequence ID" value="XM_022862436.1"/>
</dbReference>
<organism evidence="4 5">
    <name type="scientific">Durio zibethinus</name>
    <name type="common">Durian</name>
    <dbReference type="NCBI Taxonomy" id="66656"/>
    <lineage>
        <taxon>Eukaryota</taxon>
        <taxon>Viridiplantae</taxon>
        <taxon>Streptophyta</taxon>
        <taxon>Embryophyta</taxon>
        <taxon>Tracheophyta</taxon>
        <taxon>Spermatophyta</taxon>
        <taxon>Magnoliopsida</taxon>
        <taxon>eudicotyledons</taxon>
        <taxon>Gunneridae</taxon>
        <taxon>Pentapetalae</taxon>
        <taxon>rosids</taxon>
        <taxon>malvids</taxon>
        <taxon>Malvales</taxon>
        <taxon>Malvaceae</taxon>
        <taxon>Helicteroideae</taxon>
        <taxon>Durio</taxon>
    </lineage>
</organism>